<protein>
    <submittedName>
        <fullName evidence="2">SGNH/GDSL hydrolase family protein</fullName>
    </submittedName>
</protein>
<dbReference type="RefSeq" id="WP_238580418.1">
    <property type="nucleotide sequence ID" value="NZ_CP157942.1"/>
</dbReference>
<dbReference type="Pfam" id="PF00657">
    <property type="entry name" value="Lipase_GDSL"/>
    <property type="match status" value="1"/>
</dbReference>
<accession>A0AAU7Q564</accession>
<dbReference type="InterPro" id="IPR001087">
    <property type="entry name" value="GDSL"/>
</dbReference>
<evidence type="ECO:0000256" key="1">
    <source>
        <dbReference type="ARBA" id="ARBA00022801"/>
    </source>
</evidence>
<dbReference type="GO" id="GO:0016788">
    <property type="term" value="F:hydrolase activity, acting on ester bonds"/>
    <property type="evidence" value="ECO:0007669"/>
    <property type="project" value="InterPro"/>
</dbReference>
<dbReference type="InterPro" id="IPR036514">
    <property type="entry name" value="SGNH_hydro_sf"/>
</dbReference>
<organism evidence="2">
    <name type="scientific">Wolbachia endosymbiont of Armadillidium arcangelii</name>
    <dbReference type="NCBI Taxonomy" id="3158571"/>
    <lineage>
        <taxon>Bacteria</taxon>
        <taxon>Pseudomonadati</taxon>
        <taxon>Pseudomonadota</taxon>
        <taxon>Alphaproteobacteria</taxon>
        <taxon>Rickettsiales</taxon>
        <taxon>Anaplasmataceae</taxon>
        <taxon>Wolbachieae</taxon>
        <taxon>Wolbachia</taxon>
    </lineage>
</organism>
<dbReference type="EMBL" id="CP157942">
    <property type="protein sequence ID" value="XBS67872.1"/>
    <property type="molecule type" value="Genomic_DNA"/>
</dbReference>
<name>A0AAU7Q564_9RICK</name>
<dbReference type="PANTHER" id="PTHR45648">
    <property type="entry name" value="GDSL LIPASE/ACYLHYDROLASE FAMILY PROTEIN (AFU_ORTHOLOGUE AFUA_4G14700)"/>
    <property type="match status" value="1"/>
</dbReference>
<reference evidence="2" key="1">
    <citation type="submission" date="2024-06" db="EMBL/GenBank/DDBJ databases">
        <authorList>
            <person name="Dussert Y."/>
            <person name="Peccoud J."/>
            <person name="Pigeault R."/>
        </authorList>
    </citation>
    <scope>NUCLEOTIDE SEQUENCE</scope>
    <source>
        <strain evidence="2">WArc</strain>
    </source>
</reference>
<sequence length="176" mass="19908">MFSNGPTAVEYVAKYLGLKEFKPRWSYSFFGKCHEQQGHNYAVSYATASEILDLIFSYFFNKFRLANQLDVVIKHHPDIGKEDLFCIIIGGNDIMVATVYNSVKAEKVLKQAVSEICNALKVLNEHGVKYVVVANAPEVGLIPAFNKDEKARELAAKLTKSFNAKLANRLYEEKYM</sequence>
<gene>
    <name evidence="2" type="ORF">ABLO99_08325</name>
</gene>
<proteinExistence type="predicted"/>
<dbReference type="PANTHER" id="PTHR45648:SF22">
    <property type="entry name" value="GDSL LIPASE_ACYLHYDROLASE FAMILY PROTEIN (AFU_ORTHOLOGUE AFUA_4G14700)"/>
    <property type="match status" value="1"/>
</dbReference>
<keyword evidence="1 2" id="KW-0378">Hydrolase</keyword>
<dbReference type="AlphaFoldDB" id="A0AAU7Q564"/>
<dbReference type="Gene3D" id="3.40.50.1110">
    <property type="entry name" value="SGNH hydrolase"/>
    <property type="match status" value="1"/>
</dbReference>
<dbReference type="InterPro" id="IPR051058">
    <property type="entry name" value="GDSL_Est/Lipase"/>
</dbReference>
<evidence type="ECO:0000313" key="2">
    <source>
        <dbReference type="EMBL" id="XBS67872.1"/>
    </source>
</evidence>